<dbReference type="GO" id="GO:0008333">
    <property type="term" value="P:endosome to lysosome transport"/>
    <property type="evidence" value="ECO:0007669"/>
    <property type="project" value="TreeGrafter"/>
</dbReference>
<feature type="domain" description="SB" evidence="6">
    <location>
        <begin position="77"/>
        <end position="119"/>
    </location>
</feature>
<dbReference type="InterPro" id="IPR017916">
    <property type="entry name" value="SB_dom"/>
</dbReference>
<dbReference type="Pfam" id="PF09454">
    <property type="entry name" value="Vps23_core"/>
    <property type="match status" value="1"/>
</dbReference>
<name>A0AAV8YVU4_9CUCU</name>
<keyword evidence="3" id="KW-0967">Endosome</keyword>
<keyword evidence="8" id="KW-1185">Reference proteome</keyword>
<dbReference type="SUPFAM" id="SSF140111">
    <property type="entry name" value="Endosomal sorting complex assembly domain"/>
    <property type="match status" value="1"/>
</dbReference>
<dbReference type="AlphaFoldDB" id="A0AAV8YVU4"/>
<comment type="subcellular location">
    <subcellularLocation>
        <location evidence="1">Endosome</location>
    </subcellularLocation>
</comment>
<dbReference type="InterPro" id="IPR037202">
    <property type="entry name" value="ESCRT_assembly_dom"/>
</dbReference>
<gene>
    <name evidence="7" type="ORF">NQ318_016835</name>
</gene>
<evidence type="ECO:0000256" key="1">
    <source>
        <dbReference type="ARBA" id="ARBA00004177"/>
    </source>
</evidence>
<dbReference type="PANTHER" id="PTHR23306:SF3">
    <property type="entry name" value="TUMOR SUPPRESSOR PROTEIN 101"/>
    <property type="match status" value="1"/>
</dbReference>
<feature type="coiled-coil region" evidence="5">
    <location>
        <begin position="1"/>
        <end position="73"/>
    </location>
</feature>
<dbReference type="GO" id="GO:0015031">
    <property type="term" value="P:protein transport"/>
    <property type="evidence" value="ECO:0007669"/>
    <property type="project" value="UniProtKB-KW"/>
</dbReference>
<evidence type="ECO:0000313" key="8">
    <source>
        <dbReference type="Proteomes" id="UP001162162"/>
    </source>
</evidence>
<reference evidence="7" key="1">
    <citation type="journal article" date="2023" name="Insect Mol. Biol.">
        <title>Genome sequencing provides insights into the evolution of gene families encoding plant cell wall-degrading enzymes in longhorned beetles.</title>
        <authorList>
            <person name="Shin N.R."/>
            <person name="Okamura Y."/>
            <person name="Kirsch R."/>
            <person name="Pauchet Y."/>
        </authorList>
    </citation>
    <scope>NUCLEOTIDE SEQUENCE</scope>
    <source>
        <strain evidence="7">AMC_N1</strain>
    </source>
</reference>
<sequence>MRRMKEQFQQNQAELETLKRTQEELRQGKAKLDNILSRLEKEQSDLDKNITVLKDKEQELNKAIERISNQESIDVDDAVTTTAPLYKQLLNAFAEEAALEDAIYYMGEALRCGVIDLDTSEDTVEETVHITCPDAEVPSKSWSIHLKV</sequence>
<keyword evidence="5" id="KW-0175">Coiled coil</keyword>
<evidence type="ECO:0000256" key="5">
    <source>
        <dbReference type="SAM" id="Coils"/>
    </source>
</evidence>
<dbReference type="GO" id="GO:0000813">
    <property type="term" value="C:ESCRT I complex"/>
    <property type="evidence" value="ECO:0007669"/>
    <property type="project" value="TreeGrafter"/>
</dbReference>
<evidence type="ECO:0000256" key="2">
    <source>
        <dbReference type="ARBA" id="ARBA00022448"/>
    </source>
</evidence>
<organism evidence="7 8">
    <name type="scientific">Aromia moschata</name>
    <dbReference type="NCBI Taxonomy" id="1265417"/>
    <lineage>
        <taxon>Eukaryota</taxon>
        <taxon>Metazoa</taxon>
        <taxon>Ecdysozoa</taxon>
        <taxon>Arthropoda</taxon>
        <taxon>Hexapoda</taxon>
        <taxon>Insecta</taxon>
        <taxon>Pterygota</taxon>
        <taxon>Neoptera</taxon>
        <taxon>Endopterygota</taxon>
        <taxon>Coleoptera</taxon>
        <taxon>Polyphaga</taxon>
        <taxon>Cucujiformia</taxon>
        <taxon>Chrysomeloidea</taxon>
        <taxon>Cerambycidae</taxon>
        <taxon>Cerambycinae</taxon>
        <taxon>Callichromatini</taxon>
        <taxon>Aromia</taxon>
    </lineage>
</organism>
<dbReference type="Gene3D" id="6.10.250.370">
    <property type="match status" value="1"/>
</dbReference>
<evidence type="ECO:0000313" key="7">
    <source>
        <dbReference type="EMBL" id="KAJ8954896.1"/>
    </source>
</evidence>
<keyword evidence="2" id="KW-0813">Transport</keyword>
<dbReference type="Proteomes" id="UP001162162">
    <property type="component" value="Unassembled WGS sequence"/>
</dbReference>
<dbReference type="EMBL" id="JAPWTK010000042">
    <property type="protein sequence ID" value="KAJ8954896.1"/>
    <property type="molecule type" value="Genomic_DNA"/>
</dbReference>
<protein>
    <recommendedName>
        <fullName evidence="6">SB domain-containing protein</fullName>
    </recommendedName>
</protein>
<evidence type="ECO:0000259" key="6">
    <source>
        <dbReference type="Pfam" id="PF09454"/>
    </source>
</evidence>
<accession>A0AAV8YVU4</accession>
<dbReference type="InterPro" id="IPR052070">
    <property type="entry name" value="ESCRT-I_UEV_domain"/>
</dbReference>
<keyword evidence="4" id="KW-0653">Protein transport</keyword>
<evidence type="ECO:0000256" key="4">
    <source>
        <dbReference type="ARBA" id="ARBA00022927"/>
    </source>
</evidence>
<dbReference type="Gene3D" id="6.10.140.820">
    <property type="match status" value="1"/>
</dbReference>
<dbReference type="PANTHER" id="PTHR23306">
    <property type="entry name" value="TUMOR SUSCEPTIBILITY GENE 101 PROTEIN-RELATED"/>
    <property type="match status" value="1"/>
</dbReference>
<dbReference type="GO" id="GO:0043130">
    <property type="term" value="F:ubiquitin binding"/>
    <property type="evidence" value="ECO:0007669"/>
    <property type="project" value="TreeGrafter"/>
</dbReference>
<comment type="caution">
    <text evidence="7">The sequence shown here is derived from an EMBL/GenBank/DDBJ whole genome shotgun (WGS) entry which is preliminary data.</text>
</comment>
<evidence type="ECO:0000256" key="3">
    <source>
        <dbReference type="ARBA" id="ARBA00022753"/>
    </source>
</evidence>
<proteinExistence type="predicted"/>